<dbReference type="EMBL" id="GBXM01091848">
    <property type="protein sequence ID" value="JAH16729.1"/>
    <property type="molecule type" value="Transcribed_RNA"/>
</dbReference>
<organism evidence="1">
    <name type="scientific">Anguilla anguilla</name>
    <name type="common">European freshwater eel</name>
    <name type="synonym">Muraena anguilla</name>
    <dbReference type="NCBI Taxonomy" id="7936"/>
    <lineage>
        <taxon>Eukaryota</taxon>
        <taxon>Metazoa</taxon>
        <taxon>Chordata</taxon>
        <taxon>Craniata</taxon>
        <taxon>Vertebrata</taxon>
        <taxon>Euteleostomi</taxon>
        <taxon>Actinopterygii</taxon>
        <taxon>Neopterygii</taxon>
        <taxon>Teleostei</taxon>
        <taxon>Anguilliformes</taxon>
        <taxon>Anguillidae</taxon>
        <taxon>Anguilla</taxon>
    </lineage>
</organism>
<dbReference type="AlphaFoldDB" id="A0A0E9QIZ0"/>
<evidence type="ECO:0000313" key="1">
    <source>
        <dbReference type="EMBL" id="JAH16729.1"/>
    </source>
</evidence>
<reference evidence="1" key="1">
    <citation type="submission" date="2014-11" db="EMBL/GenBank/DDBJ databases">
        <authorList>
            <person name="Amaro Gonzalez C."/>
        </authorList>
    </citation>
    <scope>NUCLEOTIDE SEQUENCE</scope>
</reference>
<protein>
    <submittedName>
        <fullName evidence="1">Uncharacterized protein</fullName>
    </submittedName>
</protein>
<accession>A0A0E9QIZ0</accession>
<reference evidence="1" key="2">
    <citation type="journal article" date="2015" name="Fish Shellfish Immunol.">
        <title>Early steps in the European eel (Anguilla anguilla)-Vibrio vulnificus interaction in the gills: Role of the RtxA13 toxin.</title>
        <authorList>
            <person name="Callol A."/>
            <person name="Pajuelo D."/>
            <person name="Ebbesson L."/>
            <person name="Teles M."/>
            <person name="MacKenzie S."/>
            <person name="Amaro C."/>
        </authorList>
    </citation>
    <scope>NUCLEOTIDE SEQUENCE</scope>
</reference>
<proteinExistence type="predicted"/>
<sequence length="63" mass="7340">MYLHCHKDSRHASFWQNSFGIGPFHTDLSCSCSVIFFLLYGNIVTKPTIVGDVLSKRRYHNFF</sequence>
<name>A0A0E9QIZ0_ANGAN</name>